<accession>A0A2P4PA59</accession>
<keyword evidence="3" id="KW-1185">Reference proteome</keyword>
<dbReference type="VEuPathDB" id="FungiDB:RhiirFUN_014247"/>
<name>A0A2P4PA59_RHIID</name>
<sequence length="1133" mass="130618">MNGESSKSTISKGKGKNVSCLVPEKRKEPESDTVNEKVEVPKQKKPNLKDMLLDENFEKLDEKHVYCHYCDMGKSITLHRPNDGDRLWTHLNTALHISNKEKDDKSVSKRVRTTFISQYVNIDYDCDSQQNDDDLQCNINSRYKVCASLAFNESFNKRNRRMKTLIVQIDCLFLLKEGQEIPQIIHNQFNHSSDAIWLKMDFQHLYNVVSNTLKHRLGSTTSDALKNLLSYVTIELKDHSYHSLIKSYPALGQILQAVEANGLEDWIGKCAAFMIDKTMDEQRPVFFGMAQAVTKVLDKMECEVTSMRGIGKYNETGATIQFLRKKRNEDSQEFNIHGINPCVFEELIAIWRTAYNYNGPTICAKDQTKVAEMIEVCRTRQQWATYITVFALSAVLPGILPLVLAVIPSNQKETKADAFLENNTVLKELIKLGAKPIGLYFDGAAHDRSWIGKTYSKKSSVFNDLNLISDDTFFSKKFPIEIGILSDNGRSLINGTDVFHCVKKGRNMHNGGARICPIGNFIMSTEHLWYLKEQYGSKSGLTNEVLNPKDKQADELAERLFSSNNNELNLIYLNLAIVQHAIEHNDDSFYGDAMYHFFAGLLFESWKSRTMEHLKRIQFAWAATIFFAMTRHYLISNQCQRNSQKYGISWQSNDDFIYLGTILILLIHQFPNHYAGIPLCFWLISTAFLEHIFGYARRIIEDFTVLDFLMMNEKIIKTISTKMKENLIRPNNNDGYNIHLSTAKDRLPETLSDFLNIYDIDSNMIKNTLCTFKHNSFASNLINITDDDNNNTHDDDDDSLSDQTSEDSTQDTQISQMLLQHQQRIMMRNNLPNVLDQLVSESDDKFELEHNTIDNSFFDIVNHDVQQKKGVDRMFIMQKMEETRGKVFTILHIRSVLQRVYYTKLYFFLVIFDEYTQKEHQKSNNKAANNLKNFVVETENGPIELATALRYEQMRANTKPIRTKGRISRWTTACKKIFETTKINLQASTFKAGSYFFFIDKLQSILIAEIIAVFVKRGASYVRVDMSDGINAGRIHARFFERSPDSNHEFLPIIAKNRAQFACEAYSFRFFAALGNIETTIHGTSKWMDKRLFLSDLQLTSYYYWKNNVIGIENSIINAENIMKNAKKQDDDN</sequence>
<feature type="region of interest" description="Disordered" evidence="1">
    <location>
        <begin position="1"/>
        <end position="39"/>
    </location>
</feature>
<feature type="region of interest" description="Disordered" evidence="1">
    <location>
        <begin position="788"/>
        <end position="814"/>
    </location>
</feature>
<proteinExistence type="predicted"/>
<dbReference type="AlphaFoldDB" id="A0A2P4PA59"/>
<evidence type="ECO:0000313" key="3">
    <source>
        <dbReference type="Proteomes" id="UP000018888"/>
    </source>
</evidence>
<reference evidence="2 3" key="2">
    <citation type="journal article" date="2018" name="New Phytol.">
        <title>High intraspecific genome diversity in the model arbuscular mycorrhizal symbiont Rhizophagus irregularis.</title>
        <authorList>
            <person name="Chen E.C.H."/>
            <person name="Morin E."/>
            <person name="Beaudet D."/>
            <person name="Noel J."/>
            <person name="Yildirir G."/>
            <person name="Ndikumana S."/>
            <person name="Charron P."/>
            <person name="St-Onge C."/>
            <person name="Giorgi J."/>
            <person name="Kruger M."/>
            <person name="Marton T."/>
            <person name="Ropars J."/>
            <person name="Grigoriev I.V."/>
            <person name="Hainaut M."/>
            <person name="Henrissat B."/>
            <person name="Roux C."/>
            <person name="Martin F."/>
            <person name="Corradi N."/>
        </authorList>
    </citation>
    <scope>NUCLEOTIDE SEQUENCE [LARGE SCALE GENOMIC DNA]</scope>
    <source>
        <strain evidence="2 3">DAOM 197198</strain>
    </source>
</reference>
<comment type="caution">
    <text evidence="2">The sequence shown here is derived from an EMBL/GenBank/DDBJ whole genome shotgun (WGS) entry which is preliminary data.</text>
</comment>
<dbReference type="Proteomes" id="UP000018888">
    <property type="component" value="Unassembled WGS sequence"/>
</dbReference>
<protein>
    <submittedName>
        <fullName evidence="2">Uncharacterized protein</fullName>
    </submittedName>
</protein>
<feature type="compositionally biased region" description="Low complexity" evidence="1">
    <location>
        <begin position="1"/>
        <end position="12"/>
    </location>
</feature>
<feature type="compositionally biased region" description="Basic and acidic residues" evidence="1">
    <location>
        <begin position="23"/>
        <end position="39"/>
    </location>
</feature>
<feature type="compositionally biased region" description="Acidic residues" evidence="1">
    <location>
        <begin position="788"/>
        <end position="809"/>
    </location>
</feature>
<dbReference type="EMBL" id="AUPC02000308">
    <property type="protein sequence ID" value="POG62247.1"/>
    <property type="molecule type" value="Genomic_DNA"/>
</dbReference>
<evidence type="ECO:0000313" key="2">
    <source>
        <dbReference type="EMBL" id="POG62247.1"/>
    </source>
</evidence>
<evidence type="ECO:0000256" key="1">
    <source>
        <dbReference type="SAM" id="MobiDB-lite"/>
    </source>
</evidence>
<gene>
    <name evidence="2" type="ORF">GLOIN_2v1811542</name>
</gene>
<organism evidence="2 3">
    <name type="scientific">Rhizophagus irregularis (strain DAOM 181602 / DAOM 197198 / MUCL 43194)</name>
    <name type="common">Arbuscular mycorrhizal fungus</name>
    <name type="synonym">Glomus intraradices</name>
    <dbReference type="NCBI Taxonomy" id="747089"/>
    <lineage>
        <taxon>Eukaryota</taxon>
        <taxon>Fungi</taxon>
        <taxon>Fungi incertae sedis</taxon>
        <taxon>Mucoromycota</taxon>
        <taxon>Glomeromycotina</taxon>
        <taxon>Glomeromycetes</taxon>
        <taxon>Glomerales</taxon>
        <taxon>Glomeraceae</taxon>
        <taxon>Rhizophagus</taxon>
    </lineage>
</organism>
<reference evidence="2 3" key="1">
    <citation type="journal article" date="2013" name="Proc. Natl. Acad. Sci. U.S.A.">
        <title>Genome of an arbuscular mycorrhizal fungus provides insight into the oldest plant symbiosis.</title>
        <authorList>
            <person name="Tisserant E."/>
            <person name="Malbreil M."/>
            <person name="Kuo A."/>
            <person name="Kohler A."/>
            <person name="Symeonidi A."/>
            <person name="Balestrini R."/>
            <person name="Charron P."/>
            <person name="Duensing N."/>
            <person name="Frei Dit Frey N."/>
            <person name="Gianinazzi-Pearson V."/>
            <person name="Gilbert L.B."/>
            <person name="Handa Y."/>
            <person name="Herr J.R."/>
            <person name="Hijri M."/>
            <person name="Koul R."/>
            <person name="Kawaguchi M."/>
            <person name="Krajinski F."/>
            <person name="Lammers P.J."/>
            <person name="Masclaux F.G."/>
            <person name="Murat C."/>
            <person name="Morin E."/>
            <person name="Ndikumana S."/>
            <person name="Pagni M."/>
            <person name="Petitpierre D."/>
            <person name="Requena N."/>
            <person name="Rosikiewicz P."/>
            <person name="Riley R."/>
            <person name="Saito K."/>
            <person name="San Clemente H."/>
            <person name="Shapiro H."/>
            <person name="van Tuinen D."/>
            <person name="Becard G."/>
            <person name="Bonfante P."/>
            <person name="Paszkowski U."/>
            <person name="Shachar-Hill Y.Y."/>
            <person name="Tuskan G.A."/>
            <person name="Young P.W."/>
            <person name="Sanders I.R."/>
            <person name="Henrissat B."/>
            <person name="Rensing S.A."/>
            <person name="Grigoriev I.V."/>
            <person name="Corradi N."/>
            <person name="Roux C."/>
            <person name="Martin F."/>
        </authorList>
    </citation>
    <scope>NUCLEOTIDE SEQUENCE [LARGE SCALE GENOMIC DNA]</scope>
    <source>
        <strain evidence="2 3">DAOM 197198</strain>
    </source>
</reference>